<dbReference type="AlphaFoldDB" id="A0A232EG61"/>
<proteinExistence type="predicted"/>
<gene>
    <name evidence="2" type="ORF">TSAR_002296</name>
</gene>
<evidence type="ECO:0000256" key="1">
    <source>
        <dbReference type="SAM" id="MobiDB-lite"/>
    </source>
</evidence>
<keyword evidence="3" id="KW-1185">Reference proteome</keyword>
<accession>A0A232EG61</accession>
<feature type="region of interest" description="Disordered" evidence="1">
    <location>
        <begin position="105"/>
        <end position="140"/>
    </location>
</feature>
<name>A0A232EG61_9HYME</name>
<sequence>MVLLAPEYKAIDVYMLNLIITCVMLCPEEFGNCIFKGEKIAHVSKEMILTKMYRNFSKSDMNKLNNTLDKYNLYLQKKSIDFVNNVLKHRALKHIQERQPFVRLETQKSQEDSQSSFESQSFLETRSADSTGDSSAPRSSFSHLTMEEINDLIAKSIILGFQINYNGLLRSHHEKGGLFE</sequence>
<protein>
    <submittedName>
        <fullName evidence="2">Uncharacterized protein</fullName>
    </submittedName>
</protein>
<reference evidence="2 3" key="1">
    <citation type="journal article" date="2017" name="Curr. Biol.">
        <title>The Evolution of Venom by Co-option of Single-Copy Genes.</title>
        <authorList>
            <person name="Martinson E.O."/>
            <person name="Mrinalini"/>
            <person name="Kelkar Y.D."/>
            <person name="Chang C.H."/>
            <person name="Werren J.H."/>
        </authorList>
    </citation>
    <scope>NUCLEOTIDE SEQUENCE [LARGE SCALE GENOMIC DNA]</scope>
    <source>
        <strain evidence="2 3">Alberta</strain>
        <tissue evidence="2">Whole body</tissue>
    </source>
</reference>
<evidence type="ECO:0000313" key="2">
    <source>
        <dbReference type="EMBL" id="OXU17308.1"/>
    </source>
</evidence>
<feature type="compositionally biased region" description="Low complexity" evidence="1">
    <location>
        <begin position="112"/>
        <end position="122"/>
    </location>
</feature>
<comment type="caution">
    <text evidence="2">The sequence shown here is derived from an EMBL/GenBank/DDBJ whole genome shotgun (WGS) entry which is preliminary data.</text>
</comment>
<evidence type="ECO:0000313" key="3">
    <source>
        <dbReference type="Proteomes" id="UP000215335"/>
    </source>
</evidence>
<feature type="compositionally biased region" description="Polar residues" evidence="1">
    <location>
        <begin position="128"/>
        <end position="140"/>
    </location>
</feature>
<dbReference type="Proteomes" id="UP000215335">
    <property type="component" value="Unassembled WGS sequence"/>
</dbReference>
<dbReference type="EMBL" id="NNAY01004875">
    <property type="protein sequence ID" value="OXU17308.1"/>
    <property type="molecule type" value="Genomic_DNA"/>
</dbReference>
<organism evidence="2 3">
    <name type="scientific">Trichomalopsis sarcophagae</name>
    <dbReference type="NCBI Taxonomy" id="543379"/>
    <lineage>
        <taxon>Eukaryota</taxon>
        <taxon>Metazoa</taxon>
        <taxon>Ecdysozoa</taxon>
        <taxon>Arthropoda</taxon>
        <taxon>Hexapoda</taxon>
        <taxon>Insecta</taxon>
        <taxon>Pterygota</taxon>
        <taxon>Neoptera</taxon>
        <taxon>Endopterygota</taxon>
        <taxon>Hymenoptera</taxon>
        <taxon>Apocrita</taxon>
        <taxon>Proctotrupomorpha</taxon>
        <taxon>Chalcidoidea</taxon>
        <taxon>Pteromalidae</taxon>
        <taxon>Pteromalinae</taxon>
        <taxon>Trichomalopsis</taxon>
    </lineage>
</organism>